<dbReference type="Proteomes" id="UP001201273">
    <property type="component" value="Unassembled WGS sequence"/>
</dbReference>
<gene>
    <name evidence="1" type="ORF">K6Y31_06390</name>
</gene>
<dbReference type="EMBL" id="JAIMJA010000005">
    <property type="protein sequence ID" value="MCE2594437.1"/>
    <property type="molecule type" value="Genomic_DNA"/>
</dbReference>
<sequence length="122" mass="14360">MSVFSKKHSTVQIEIRGNTFVGVVCDGMFESTGFRYSIDVYLNSRERSAETEDFFVLSMDTLMFTGTRAGWQRAYRQLRKLDGARMRREELAIQQIKALTTFDRLMQWRLPDDQWLDYLAGR</sequence>
<name>A0ABS8W7T8_9GAMM</name>
<organism evidence="1 2">
    <name type="scientific">Motilimonas cestriensis</name>
    <dbReference type="NCBI Taxonomy" id="2742685"/>
    <lineage>
        <taxon>Bacteria</taxon>
        <taxon>Pseudomonadati</taxon>
        <taxon>Pseudomonadota</taxon>
        <taxon>Gammaproteobacteria</taxon>
        <taxon>Alteromonadales</taxon>
        <taxon>Alteromonadales genera incertae sedis</taxon>
        <taxon>Motilimonas</taxon>
    </lineage>
</organism>
<reference evidence="1 2" key="1">
    <citation type="journal article" date="2022" name="Environ. Microbiol. Rep.">
        <title>Eco-phylogenetic analyses reveal divergent evolution of vitamin B12 metabolism in the marine bacterial family 'Psychromonadaceae'.</title>
        <authorList>
            <person name="Jin X."/>
            <person name="Yang Y."/>
            <person name="Cao H."/>
            <person name="Gao B."/>
            <person name="Zhao Z."/>
        </authorList>
    </citation>
    <scope>NUCLEOTIDE SEQUENCE [LARGE SCALE GENOMIC DNA]</scope>
    <source>
        <strain evidence="1 2">MKS20</strain>
    </source>
</reference>
<comment type="caution">
    <text evidence="1">The sequence shown here is derived from an EMBL/GenBank/DDBJ whole genome shotgun (WGS) entry which is preliminary data.</text>
</comment>
<proteinExistence type="predicted"/>
<dbReference type="RefSeq" id="WP_233051977.1">
    <property type="nucleotide sequence ID" value="NZ_JAIMJA010000005.1"/>
</dbReference>
<evidence type="ECO:0000313" key="2">
    <source>
        <dbReference type="Proteomes" id="UP001201273"/>
    </source>
</evidence>
<accession>A0ABS8W7T8</accession>
<evidence type="ECO:0000313" key="1">
    <source>
        <dbReference type="EMBL" id="MCE2594437.1"/>
    </source>
</evidence>
<keyword evidence="2" id="KW-1185">Reference proteome</keyword>
<protein>
    <submittedName>
        <fullName evidence="1">Uncharacterized protein</fullName>
    </submittedName>
</protein>